<protein>
    <submittedName>
        <fullName evidence="2">Uncharacterized protein</fullName>
    </submittedName>
</protein>
<comment type="caution">
    <text evidence="2">The sequence shown here is derived from an EMBL/GenBank/DDBJ whole genome shotgun (WGS) entry which is preliminary data.</text>
</comment>
<dbReference type="AlphaFoldDB" id="A0A9D4EN93"/>
<name>A0A9D4EN93_DREPO</name>
<feature type="region of interest" description="Disordered" evidence="1">
    <location>
        <begin position="144"/>
        <end position="179"/>
    </location>
</feature>
<evidence type="ECO:0000313" key="2">
    <source>
        <dbReference type="EMBL" id="KAH3781037.1"/>
    </source>
</evidence>
<organism evidence="2 3">
    <name type="scientific">Dreissena polymorpha</name>
    <name type="common">Zebra mussel</name>
    <name type="synonym">Mytilus polymorpha</name>
    <dbReference type="NCBI Taxonomy" id="45954"/>
    <lineage>
        <taxon>Eukaryota</taxon>
        <taxon>Metazoa</taxon>
        <taxon>Spiralia</taxon>
        <taxon>Lophotrochozoa</taxon>
        <taxon>Mollusca</taxon>
        <taxon>Bivalvia</taxon>
        <taxon>Autobranchia</taxon>
        <taxon>Heteroconchia</taxon>
        <taxon>Euheterodonta</taxon>
        <taxon>Imparidentia</taxon>
        <taxon>Neoheterodontei</taxon>
        <taxon>Myida</taxon>
        <taxon>Dreissenoidea</taxon>
        <taxon>Dreissenidae</taxon>
        <taxon>Dreissena</taxon>
    </lineage>
</organism>
<reference evidence="2" key="2">
    <citation type="submission" date="2020-11" db="EMBL/GenBank/DDBJ databases">
        <authorList>
            <person name="McCartney M.A."/>
            <person name="Auch B."/>
            <person name="Kono T."/>
            <person name="Mallez S."/>
            <person name="Becker A."/>
            <person name="Gohl D.M."/>
            <person name="Silverstein K.A.T."/>
            <person name="Koren S."/>
            <person name="Bechman K.B."/>
            <person name="Herman A."/>
            <person name="Abrahante J.E."/>
            <person name="Garbe J."/>
        </authorList>
    </citation>
    <scope>NUCLEOTIDE SEQUENCE</scope>
    <source>
        <strain evidence="2">Duluth1</strain>
        <tissue evidence="2">Whole animal</tissue>
    </source>
</reference>
<evidence type="ECO:0000313" key="3">
    <source>
        <dbReference type="Proteomes" id="UP000828390"/>
    </source>
</evidence>
<proteinExistence type="predicted"/>
<sequence length="179" mass="20486">MSPDFTTRPSTLTSITEGRLRPGADYHCPARPGSAVFGLIQRNIQAGNSRYNPPKSTAPEDIPSITLLCQPFFQNKRYITFDKTNRRHRGTLKLVILVTTYQSQLHRKINKWYIIFDKLNRNYRGILKLVIPVTIHQSQLNRKIAQQTTDTGDIQAGHSRYNPPKSTEPEDSVHAVYPR</sequence>
<gene>
    <name evidence="2" type="ORF">DPMN_158862</name>
</gene>
<reference evidence="2" key="1">
    <citation type="journal article" date="2019" name="bioRxiv">
        <title>The Genome of the Zebra Mussel, Dreissena polymorpha: A Resource for Invasive Species Research.</title>
        <authorList>
            <person name="McCartney M.A."/>
            <person name="Auch B."/>
            <person name="Kono T."/>
            <person name="Mallez S."/>
            <person name="Zhang Y."/>
            <person name="Obille A."/>
            <person name="Becker A."/>
            <person name="Abrahante J.E."/>
            <person name="Garbe J."/>
            <person name="Badalamenti J.P."/>
            <person name="Herman A."/>
            <person name="Mangelson H."/>
            <person name="Liachko I."/>
            <person name="Sullivan S."/>
            <person name="Sone E.D."/>
            <person name="Koren S."/>
            <person name="Silverstein K.A.T."/>
            <person name="Beckman K.B."/>
            <person name="Gohl D.M."/>
        </authorList>
    </citation>
    <scope>NUCLEOTIDE SEQUENCE</scope>
    <source>
        <strain evidence="2">Duluth1</strain>
        <tissue evidence="2">Whole animal</tissue>
    </source>
</reference>
<dbReference type="Proteomes" id="UP000828390">
    <property type="component" value="Unassembled WGS sequence"/>
</dbReference>
<accession>A0A9D4EN93</accession>
<evidence type="ECO:0000256" key="1">
    <source>
        <dbReference type="SAM" id="MobiDB-lite"/>
    </source>
</evidence>
<keyword evidence="3" id="KW-1185">Reference proteome</keyword>
<dbReference type="EMBL" id="JAIWYP010000008">
    <property type="protein sequence ID" value="KAH3781037.1"/>
    <property type="molecule type" value="Genomic_DNA"/>
</dbReference>